<dbReference type="InterPro" id="IPR011009">
    <property type="entry name" value="Kinase-like_dom_sf"/>
</dbReference>
<protein>
    <recommendedName>
        <fullName evidence="3">Capsular biosynthesis protein</fullName>
    </recommendedName>
</protein>
<dbReference type="InterPro" id="IPR029044">
    <property type="entry name" value="Nucleotide-diphossugar_trans"/>
</dbReference>
<name>A0A7D4SIL6_9GAMM</name>
<sequence>MILIASGAYLQGEFASEVGLLPPSFLPIGNQRLYEYQVQLLKEWNESAEDLYLSVPSSYEIDVYDQGRLAALGVQVLEVPDGLSLSDSLLYCWNATAKHHNELTILHGDTLFINGVFNGGDAISVHPNRGFYKRATLGQEVRSLELVHDEWSNDCDQVVSGFFRFENPLFFMKSLVESRSDFVQAIVSYHQEYPVELITNGDWLDFGHINSFYHSRTRMTTQRAFNDLNIGLRSVSKTSKKRSKKIYAEGSWFANLPLPLRLYTPALLGLDMGGKGYRNANYQLEYLYQLPLSDLFVFSRIAKGCWQTIFNCLSSMLSDFSRFRPEEVEQTTLDEINSLYLPKTIDRLEEYARQSAFDIQAPVCFVGEDAYSLVEVAKLSSNYIQPATERDVAIVHGDLCFSNILFDSRVEAVKCIDPRGITPSGKLSLYGDRRYDLAKLYHSVVGLYDLIIAGHFSLQKNKNMDFEISFSKNQKLHLEMIDSFREMVLKPQGYDEKEILGITVHLFLSMLPLHADRPERQQAFIANALRLFKLLRELS</sequence>
<keyword evidence="2" id="KW-1185">Reference proteome</keyword>
<dbReference type="SUPFAM" id="SSF56112">
    <property type="entry name" value="Protein kinase-like (PK-like)"/>
    <property type="match status" value="1"/>
</dbReference>
<dbReference type="KEGG" id="txa:HQN79_09440"/>
<proteinExistence type="predicted"/>
<dbReference type="EMBL" id="CP054020">
    <property type="protein sequence ID" value="QKI89780.1"/>
    <property type="molecule type" value="Genomic_DNA"/>
</dbReference>
<evidence type="ECO:0000313" key="1">
    <source>
        <dbReference type="EMBL" id="QKI89780.1"/>
    </source>
</evidence>
<gene>
    <name evidence="1" type="ORF">HQN79_09440</name>
</gene>
<reference evidence="1 2" key="1">
    <citation type="submission" date="2020-05" db="EMBL/GenBank/DDBJ databases">
        <title>Thiomicrorhabdus sediminis sp.nov. and Thiomicrorhabdus xiamenensis sp.nov., novel sulfur-oxidizing bacteria isolated from coastal sediment.</title>
        <authorList>
            <person name="Liu X."/>
        </authorList>
    </citation>
    <scope>NUCLEOTIDE SEQUENCE [LARGE SCALE GENOMIC DNA]</scope>
    <source>
        <strain evidence="1 2">G2</strain>
    </source>
</reference>
<dbReference type="AlphaFoldDB" id="A0A7D4SIL6"/>
<evidence type="ECO:0000313" key="2">
    <source>
        <dbReference type="Proteomes" id="UP000504724"/>
    </source>
</evidence>
<dbReference type="SUPFAM" id="SSF53448">
    <property type="entry name" value="Nucleotide-diphospho-sugar transferases"/>
    <property type="match status" value="1"/>
</dbReference>
<evidence type="ECO:0008006" key="3">
    <source>
        <dbReference type="Google" id="ProtNLM"/>
    </source>
</evidence>
<dbReference type="Proteomes" id="UP000504724">
    <property type="component" value="Chromosome"/>
</dbReference>
<organism evidence="1 2">
    <name type="scientific">Thiomicrorhabdus xiamenensis</name>
    <dbReference type="NCBI Taxonomy" id="2739063"/>
    <lineage>
        <taxon>Bacteria</taxon>
        <taxon>Pseudomonadati</taxon>
        <taxon>Pseudomonadota</taxon>
        <taxon>Gammaproteobacteria</taxon>
        <taxon>Thiotrichales</taxon>
        <taxon>Piscirickettsiaceae</taxon>
        <taxon>Thiomicrorhabdus</taxon>
    </lineage>
</organism>
<dbReference type="RefSeq" id="WP_173285908.1">
    <property type="nucleotide sequence ID" value="NZ_CP054020.1"/>
</dbReference>
<accession>A0A7D4SIL6</accession>